<dbReference type="GO" id="GO:0000149">
    <property type="term" value="F:SNARE binding"/>
    <property type="evidence" value="ECO:0007669"/>
    <property type="project" value="TreeGrafter"/>
</dbReference>
<dbReference type="PANTHER" id="PTHR22951">
    <property type="entry name" value="CLATHRIN ASSEMBLY PROTEIN"/>
    <property type="match status" value="1"/>
</dbReference>
<dbReference type="InterPro" id="IPR045192">
    <property type="entry name" value="AP180-like"/>
</dbReference>
<gene>
    <name evidence="6" type="ORF">J5N97_020871</name>
</gene>
<evidence type="ECO:0000256" key="2">
    <source>
        <dbReference type="ARBA" id="ARBA00004555"/>
    </source>
</evidence>
<dbReference type="InterPro" id="IPR014712">
    <property type="entry name" value="ANTH_dom_sf"/>
</dbReference>
<dbReference type="GO" id="GO:0005794">
    <property type="term" value="C:Golgi apparatus"/>
    <property type="evidence" value="ECO:0007669"/>
    <property type="project" value="UniProtKB-SubCell"/>
</dbReference>
<dbReference type="GO" id="GO:0005546">
    <property type="term" value="F:phosphatidylinositol-4,5-bisphosphate binding"/>
    <property type="evidence" value="ECO:0007669"/>
    <property type="project" value="TreeGrafter"/>
</dbReference>
<dbReference type="Gene3D" id="1.25.40.90">
    <property type="match status" value="1"/>
</dbReference>
<accession>A0A9D5CHY3</accession>
<sequence length="372" mass="42373">METSGTTTDILSDIETAIVRGTDRSDTPVDDKFVHEILFLVSNSPGSITFLARRITRRLKTATDVILAFKTLLLLHGFSVEVTRYFEQDLRNLWMSGELQMDLGWSSNDSDRLSFFILNYSQFLKERMEWIINQSGKLEPVRPSGLELQSCEENAIELVLHRLSKCQAFLDLTMECLPSKIWHSSRVTQVVMNIILRESFSVYVSFCDWIDTLLNSFSNLQKPQRVLALDVLKKACNQTPKLHEYYKSLRTSMVGKSLEFPSVRVFTVEEVSALEMMSSVMSGKQEASEEQQQISPFSCKLETKISTVWVEFDDENSQSSSLFSIGGLEDHLTSDQGRVLPVHTCSCCSFLISLSFDSVVFLNFFLIFSLFV</sequence>
<protein>
    <recommendedName>
        <fullName evidence="5">ENTH domain-containing protein</fullName>
    </recommendedName>
</protein>
<dbReference type="SUPFAM" id="SSF48464">
    <property type="entry name" value="ENTH/VHS domain"/>
    <property type="match status" value="1"/>
</dbReference>
<feature type="domain" description="ENTH" evidence="5">
    <location>
        <begin position="6"/>
        <end position="138"/>
    </location>
</feature>
<name>A0A9D5CHY3_9LILI</name>
<dbReference type="GO" id="GO:0072583">
    <property type="term" value="P:clathrin-dependent endocytosis"/>
    <property type="evidence" value="ECO:0007669"/>
    <property type="project" value="InterPro"/>
</dbReference>
<organism evidence="6 7">
    <name type="scientific">Dioscorea zingiberensis</name>
    <dbReference type="NCBI Taxonomy" id="325984"/>
    <lineage>
        <taxon>Eukaryota</taxon>
        <taxon>Viridiplantae</taxon>
        <taxon>Streptophyta</taxon>
        <taxon>Embryophyta</taxon>
        <taxon>Tracheophyta</taxon>
        <taxon>Spermatophyta</taxon>
        <taxon>Magnoliopsida</taxon>
        <taxon>Liliopsida</taxon>
        <taxon>Dioscoreales</taxon>
        <taxon>Dioscoreaceae</taxon>
        <taxon>Dioscorea</taxon>
    </lineage>
</organism>
<proteinExistence type="predicted"/>
<evidence type="ECO:0000256" key="3">
    <source>
        <dbReference type="ARBA" id="ARBA00023034"/>
    </source>
</evidence>
<dbReference type="InterPro" id="IPR011417">
    <property type="entry name" value="ANTH_dom"/>
</dbReference>
<reference evidence="6" key="2">
    <citation type="journal article" date="2022" name="Hortic Res">
        <title>The genome of Dioscorea zingiberensis sheds light on the biosynthesis, origin and evolution of the medicinally important diosgenin saponins.</title>
        <authorList>
            <person name="Li Y."/>
            <person name="Tan C."/>
            <person name="Li Z."/>
            <person name="Guo J."/>
            <person name="Li S."/>
            <person name="Chen X."/>
            <person name="Wang C."/>
            <person name="Dai X."/>
            <person name="Yang H."/>
            <person name="Song W."/>
            <person name="Hou L."/>
            <person name="Xu J."/>
            <person name="Tong Z."/>
            <person name="Xu A."/>
            <person name="Yuan X."/>
            <person name="Wang W."/>
            <person name="Yang Q."/>
            <person name="Chen L."/>
            <person name="Sun Z."/>
            <person name="Wang K."/>
            <person name="Pan B."/>
            <person name="Chen J."/>
            <person name="Bao Y."/>
            <person name="Liu F."/>
            <person name="Qi X."/>
            <person name="Gang D.R."/>
            <person name="Wen J."/>
            <person name="Li J."/>
        </authorList>
    </citation>
    <scope>NUCLEOTIDE SEQUENCE</scope>
    <source>
        <strain evidence="6">Dzin_1.0</strain>
    </source>
</reference>
<dbReference type="GO" id="GO:0005905">
    <property type="term" value="C:clathrin-coated pit"/>
    <property type="evidence" value="ECO:0007669"/>
    <property type="project" value="TreeGrafter"/>
</dbReference>
<dbReference type="AlphaFoldDB" id="A0A9D5CHY3"/>
<dbReference type="InterPro" id="IPR008942">
    <property type="entry name" value="ENTH_VHS"/>
</dbReference>
<dbReference type="GO" id="GO:0032050">
    <property type="term" value="F:clathrin heavy chain binding"/>
    <property type="evidence" value="ECO:0007669"/>
    <property type="project" value="TreeGrafter"/>
</dbReference>
<dbReference type="Proteomes" id="UP001085076">
    <property type="component" value="Miscellaneous, Linkage group lg05"/>
</dbReference>
<evidence type="ECO:0000313" key="6">
    <source>
        <dbReference type="EMBL" id="KAJ0972912.1"/>
    </source>
</evidence>
<dbReference type="GO" id="GO:0005545">
    <property type="term" value="F:1-phosphatidylinositol binding"/>
    <property type="evidence" value="ECO:0007669"/>
    <property type="project" value="InterPro"/>
</dbReference>
<dbReference type="Pfam" id="PF07651">
    <property type="entry name" value="ANTH"/>
    <property type="match status" value="1"/>
</dbReference>
<reference evidence="6" key="1">
    <citation type="submission" date="2021-03" db="EMBL/GenBank/DDBJ databases">
        <authorList>
            <person name="Li Z."/>
            <person name="Yang C."/>
        </authorList>
    </citation>
    <scope>NUCLEOTIDE SEQUENCE</scope>
    <source>
        <strain evidence="6">Dzin_1.0</strain>
        <tissue evidence="6">Leaf</tissue>
    </source>
</reference>
<evidence type="ECO:0000256" key="1">
    <source>
        <dbReference type="ARBA" id="ARBA00004132"/>
    </source>
</evidence>
<keyword evidence="7" id="KW-1185">Reference proteome</keyword>
<dbReference type="InterPro" id="IPR013809">
    <property type="entry name" value="ENTH"/>
</dbReference>
<evidence type="ECO:0000256" key="4">
    <source>
        <dbReference type="ARBA" id="ARBA00023329"/>
    </source>
</evidence>
<dbReference type="GO" id="GO:0030136">
    <property type="term" value="C:clathrin-coated vesicle"/>
    <property type="evidence" value="ECO:0007669"/>
    <property type="project" value="UniProtKB-SubCell"/>
</dbReference>
<dbReference type="GO" id="GO:0006900">
    <property type="term" value="P:vesicle budding from membrane"/>
    <property type="evidence" value="ECO:0007669"/>
    <property type="project" value="TreeGrafter"/>
</dbReference>
<evidence type="ECO:0000259" key="5">
    <source>
        <dbReference type="PROSITE" id="PS50942"/>
    </source>
</evidence>
<keyword evidence="4" id="KW-0968">Cytoplasmic vesicle</keyword>
<dbReference type="PROSITE" id="PS50942">
    <property type="entry name" value="ENTH"/>
    <property type="match status" value="1"/>
</dbReference>
<dbReference type="SUPFAM" id="SSF89009">
    <property type="entry name" value="GAT-like domain"/>
    <property type="match status" value="1"/>
</dbReference>
<dbReference type="OrthoDB" id="1932749at2759"/>
<evidence type="ECO:0000313" key="7">
    <source>
        <dbReference type="Proteomes" id="UP001085076"/>
    </source>
</evidence>
<dbReference type="GO" id="GO:0048268">
    <property type="term" value="P:clathrin coat assembly"/>
    <property type="evidence" value="ECO:0007669"/>
    <property type="project" value="InterPro"/>
</dbReference>
<dbReference type="Gene3D" id="1.20.58.150">
    <property type="entry name" value="ANTH domain"/>
    <property type="match status" value="1"/>
</dbReference>
<dbReference type="EMBL" id="JAGGNH010000005">
    <property type="protein sequence ID" value="KAJ0972912.1"/>
    <property type="molecule type" value="Genomic_DNA"/>
</dbReference>
<dbReference type="PANTHER" id="PTHR22951:SF70">
    <property type="entry name" value="OS11G0244600 PROTEIN"/>
    <property type="match status" value="1"/>
</dbReference>
<comment type="caution">
    <text evidence="6">The sequence shown here is derived from an EMBL/GenBank/DDBJ whole genome shotgun (WGS) entry which is preliminary data.</text>
</comment>
<keyword evidence="3" id="KW-0333">Golgi apparatus</keyword>
<comment type="subcellular location">
    <subcellularLocation>
        <location evidence="1">Cytoplasmic vesicle</location>
        <location evidence="1">Clathrin-coated vesicle</location>
    </subcellularLocation>
    <subcellularLocation>
        <location evidence="2">Golgi apparatus</location>
    </subcellularLocation>
</comment>